<dbReference type="Proteomes" id="UP000216308">
    <property type="component" value="Unassembled WGS sequence"/>
</dbReference>
<feature type="transmembrane region" description="Helical" evidence="1">
    <location>
        <begin position="134"/>
        <end position="159"/>
    </location>
</feature>
<feature type="transmembrane region" description="Helical" evidence="1">
    <location>
        <begin position="221"/>
        <end position="243"/>
    </location>
</feature>
<keyword evidence="1" id="KW-1133">Transmembrane helix</keyword>
<feature type="transmembrane region" description="Helical" evidence="1">
    <location>
        <begin position="102"/>
        <end position="122"/>
    </location>
</feature>
<evidence type="ECO:0000256" key="1">
    <source>
        <dbReference type="SAM" id="Phobius"/>
    </source>
</evidence>
<feature type="transmembrane region" description="Helical" evidence="1">
    <location>
        <begin position="36"/>
        <end position="57"/>
    </location>
</feature>
<feature type="transmembrane region" description="Helical" evidence="1">
    <location>
        <begin position="72"/>
        <end position="90"/>
    </location>
</feature>
<evidence type="ECO:0000313" key="2">
    <source>
        <dbReference type="EMBL" id="OYR54803.1"/>
    </source>
</evidence>
<dbReference type="AlphaFoldDB" id="A0A256IE93"/>
<evidence type="ECO:0000313" key="3">
    <source>
        <dbReference type="Proteomes" id="UP000216308"/>
    </source>
</evidence>
<dbReference type="RefSeq" id="WP_094533754.1">
    <property type="nucleotide sequence ID" value="NZ_NHPJ01000114.1"/>
</dbReference>
<proteinExistence type="predicted"/>
<comment type="caution">
    <text evidence="2">The sequence shown here is derived from an EMBL/GenBank/DDBJ whole genome shotgun (WGS) entry which is preliminary data.</text>
</comment>
<accession>A0A256IE93</accession>
<reference evidence="2 3" key="1">
    <citation type="journal article" date="2014" name="Front. Microbiol.">
        <title>Population and genomic analysis of the genus Halorubrum.</title>
        <authorList>
            <person name="Fullmer M.S."/>
            <person name="Soucy S.M."/>
            <person name="Swithers K.S."/>
            <person name="Makkay A.M."/>
            <person name="Wheeler R."/>
            <person name="Ventosa A."/>
            <person name="Gogarten J.P."/>
            <person name="Papke R.T."/>
        </authorList>
    </citation>
    <scope>NUCLEOTIDE SEQUENCE [LARGE SCALE GENOMIC DNA]</scope>
    <source>
        <strain evidence="2 3">Cb34</strain>
    </source>
</reference>
<organism evidence="2 3">
    <name type="scientific">Halorubrum halodurans</name>
    <dbReference type="NCBI Taxonomy" id="1383851"/>
    <lineage>
        <taxon>Archaea</taxon>
        <taxon>Methanobacteriati</taxon>
        <taxon>Methanobacteriota</taxon>
        <taxon>Stenosarchaea group</taxon>
        <taxon>Halobacteria</taxon>
        <taxon>Halobacteriales</taxon>
        <taxon>Haloferacaceae</taxon>
        <taxon>Halorubrum</taxon>
    </lineage>
</organism>
<name>A0A256IE93_9EURY</name>
<keyword evidence="1" id="KW-0472">Membrane</keyword>
<protein>
    <submittedName>
        <fullName evidence="2">Uncharacterized protein</fullName>
    </submittedName>
</protein>
<feature type="transmembrane region" description="Helical" evidence="1">
    <location>
        <begin position="171"/>
        <end position="196"/>
    </location>
</feature>
<feature type="transmembrane region" description="Helical" evidence="1">
    <location>
        <begin position="255"/>
        <end position="279"/>
    </location>
</feature>
<sequence length="280" mass="29220">MNPESVAAATSGRTTLRTIAQTIAMSIGELRRRDPVLSAVAAINAVLFGAFAVGIVLDPMVVNGEPAWLKPAKFAGSIALVCATLGWLSVRLPVDPDFRRRVSRIVSVGLLIEIVLIGGQAARGVGSHFNRATVLDGAIGGVMGVTIVVVTVAIGALAVRARYNEFDVHPAFAAGILLGIGWFVVGAFEGAAMIAIQSRVVETAEPTVPVVGWQLVGDFRLAHFVGLHALQLLPLTGYLAAVGHRRGLVDHPRRVVFLVATGYVAVLLTTAAIGVAPAFV</sequence>
<gene>
    <name evidence="2" type="ORF">DJ70_13195</name>
</gene>
<keyword evidence="1" id="KW-0812">Transmembrane</keyword>
<dbReference type="EMBL" id="NHPJ01000114">
    <property type="protein sequence ID" value="OYR54803.1"/>
    <property type="molecule type" value="Genomic_DNA"/>
</dbReference>
<dbReference type="OrthoDB" id="270600at2157"/>
<keyword evidence="3" id="KW-1185">Reference proteome</keyword>